<sequence length="121" mass="12414">MASPDFTIDPASSVPPFRQLHDSVVAAVKSGALVPGAKLPTVRALAAELGLATNTVASAYRSLEAAGVVEGRGRAGTFVQFGDDPIESGARQIALDAARGLRDLGVDRARALKLLGEAFDA</sequence>
<dbReference type="PANTHER" id="PTHR38445">
    <property type="entry name" value="HTH-TYPE TRANSCRIPTIONAL REPRESSOR YTRA"/>
    <property type="match status" value="1"/>
</dbReference>
<dbReference type="SUPFAM" id="SSF46785">
    <property type="entry name" value="Winged helix' DNA-binding domain"/>
    <property type="match status" value="1"/>
</dbReference>
<reference evidence="5 6" key="1">
    <citation type="submission" date="2020-08" db="EMBL/GenBank/DDBJ databases">
        <title>Genome sequence of Leucobacter denitrificans KACC 14055T.</title>
        <authorList>
            <person name="Hyun D.-W."/>
            <person name="Bae J.-W."/>
        </authorList>
    </citation>
    <scope>NUCLEOTIDE SEQUENCE [LARGE SCALE GENOMIC DNA]</scope>
    <source>
        <strain evidence="5 6">KACC 14055</strain>
    </source>
</reference>
<dbReference type="GO" id="GO:0003700">
    <property type="term" value="F:DNA-binding transcription factor activity"/>
    <property type="evidence" value="ECO:0007669"/>
    <property type="project" value="InterPro"/>
</dbReference>
<dbReference type="Pfam" id="PF00392">
    <property type="entry name" value="GntR"/>
    <property type="match status" value="1"/>
</dbReference>
<dbReference type="SMART" id="SM00345">
    <property type="entry name" value="HTH_GNTR"/>
    <property type="match status" value="1"/>
</dbReference>
<dbReference type="GO" id="GO:0003677">
    <property type="term" value="F:DNA binding"/>
    <property type="evidence" value="ECO:0007669"/>
    <property type="project" value="UniProtKB-KW"/>
</dbReference>
<dbReference type="AlphaFoldDB" id="A0A7G9S6D6"/>
<name>A0A7G9S6D6_9MICO</name>
<dbReference type="InterPro" id="IPR000524">
    <property type="entry name" value="Tscrpt_reg_HTH_GntR"/>
</dbReference>
<dbReference type="EMBL" id="CP060716">
    <property type="protein sequence ID" value="QNN63411.1"/>
    <property type="molecule type" value="Genomic_DNA"/>
</dbReference>
<dbReference type="Gene3D" id="1.10.10.10">
    <property type="entry name" value="Winged helix-like DNA-binding domain superfamily/Winged helix DNA-binding domain"/>
    <property type="match status" value="1"/>
</dbReference>
<dbReference type="Proteomes" id="UP000515934">
    <property type="component" value="Chromosome"/>
</dbReference>
<proteinExistence type="predicted"/>
<protein>
    <submittedName>
        <fullName evidence="5">GntR family transcriptional regulator</fullName>
    </submittedName>
</protein>
<evidence type="ECO:0000259" key="4">
    <source>
        <dbReference type="PROSITE" id="PS50949"/>
    </source>
</evidence>
<evidence type="ECO:0000256" key="3">
    <source>
        <dbReference type="ARBA" id="ARBA00023163"/>
    </source>
</evidence>
<dbReference type="CDD" id="cd07377">
    <property type="entry name" value="WHTH_GntR"/>
    <property type="match status" value="1"/>
</dbReference>
<keyword evidence="6" id="KW-1185">Reference proteome</keyword>
<gene>
    <name evidence="5" type="ORF">H9L06_03575</name>
</gene>
<dbReference type="KEGG" id="ldn:H9L06_03575"/>
<evidence type="ECO:0000313" key="6">
    <source>
        <dbReference type="Proteomes" id="UP000515934"/>
    </source>
</evidence>
<evidence type="ECO:0000256" key="2">
    <source>
        <dbReference type="ARBA" id="ARBA00023125"/>
    </source>
</evidence>
<evidence type="ECO:0000313" key="5">
    <source>
        <dbReference type="EMBL" id="QNN63411.1"/>
    </source>
</evidence>
<keyword evidence="1" id="KW-0805">Transcription regulation</keyword>
<keyword evidence="3" id="KW-0804">Transcription</keyword>
<dbReference type="InterPro" id="IPR036388">
    <property type="entry name" value="WH-like_DNA-bd_sf"/>
</dbReference>
<dbReference type="PROSITE" id="PS50949">
    <property type="entry name" value="HTH_GNTR"/>
    <property type="match status" value="1"/>
</dbReference>
<accession>A0A7G9S6D6</accession>
<keyword evidence="2" id="KW-0238">DNA-binding</keyword>
<dbReference type="InterPro" id="IPR036390">
    <property type="entry name" value="WH_DNA-bd_sf"/>
</dbReference>
<dbReference type="PANTHER" id="PTHR38445:SF9">
    <property type="entry name" value="HTH-TYPE TRANSCRIPTIONAL REPRESSOR YTRA"/>
    <property type="match status" value="1"/>
</dbReference>
<evidence type="ECO:0000256" key="1">
    <source>
        <dbReference type="ARBA" id="ARBA00023015"/>
    </source>
</evidence>
<organism evidence="5 6">
    <name type="scientific">Leucobacter denitrificans</name>
    <dbReference type="NCBI Taxonomy" id="683042"/>
    <lineage>
        <taxon>Bacteria</taxon>
        <taxon>Bacillati</taxon>
        <taxon>Actinomycetota</taxon>
        <taxon>Actinomycetes</taxon>
        <taxon>Micrococcales</taxon>
        <taxon>Microbacteriaceae</taxon>
        <taxon>Leucobacter</taxon>
    </lineage>
</organism>
<feature type="domain" description="HTH gntR-type" evidence="4">
    <location>
        <begin position="14"/>
        <end position="82"/>
    </location>
</feature>